<feature type="transmembrane region" description="Helical" evidence="1">
    <location>
        <begin position="287"/>
        <end position="308"/>
    </location>
</feature>
<dbReference type="RefSeq" id="WP_209678177.1">
    <property type="nucleotide sequence ID" value="NZ_JAGIOI010000001.1"/>
</dbReference>
<reference evidence="3 4" key="1">
    <citation type="submission" date="2021-03" db="EMBL/GenBank/DDBJ databases">
        <title>Sequencing the genomes of 1000 actinobacteria strains.</title>
        <authorList>
            <person name="Klenk H.-P."/>
        </authorList>
    </citation>
    <scope>NUCLEOTIDE SEQUENCE [LARGE SCALE GENOMIC DNA]</scope>
    <source>
        <strain evidence="3 4">DSM 16005</strain>
    </source>
</reference>
<feature type="transmembrane region" description="Helical" evidence="1">
    <location>
        <begin position="430"/>
        <end position="449"/>
    </location>
</feature>
<comment type="caution">
    <text evidence="3">The sequence shown here is derived from an EMBL/GenBank/DDBJ whole genome shotgun (WGS) entry which is preliminary data.</text>
</comment>
<feature type="transmembrane region" description="Helical" evidence="1">
    <location>
        <begin position="320"/>
        <end position="344"/>
    </location>
</feature>
<evidence type="ECO:0000313" key="3">
    <source>
        <dbReference type="EMBL" id="MBP2412300.1"/>
    </source>
</evidence>
<keyword evidence="1" id="KW-0472">Membrane</keyword>
<accession>A0ABS4YU20</accession>
<feature type="transmembrane region" description="Helical" evidence="1">
    <location>
        <begin position="130"/>
        <end position="148"/>
    </location>
</feature>
<protein>
    <recommendedName>
        <fullName evidence="2">DUF5671 domain-containing protein</fullName>
    </recommendedName>
</protein>
<feature type="transmembrane region" description="Helical" evidence="1">
    <location>
        <begin position="22"/>
        <end position="48"/>
    </location>
</feature>
<keyword evidence="4" id="KW-1185">Reference proteome</keyword>
<feature type="transmembrane region" description="Helical" evidence="1">
    <location>
        <begin position="241"/>
        <end position="267"/>
    </location>
</feature>
<evidence type="ECO:0000313" key="4">
    <source>
        <dbReference type="Proteomes" id="UP000711614"/>
    </source>
</evidence>
<keyword evidence="1" id="KW-0812">Transmembrane</keyword>
<feature type="transmembrane region" description="Helical" evidence="1">
    <location>
        <begin position="60"/>
        <end position="79"/>
    </location>
</feature>
<feature type="transmembrane region" description="Helical" evidence="1">
    <location>
        <begin position="387"/>
        <end position="410"/>
    </location>
</feature>
<feature type="transmembrane region" description="Helical" evidence="1">
    <location>
        <begin position="210"/>
        <end position="229"/>
    </location>
</feature>
<name>A0ABS4YU20_9MICC</name>
<feature type="transmembrane region" description="Helical" evidence="1">
    <location>
        <begin position="99"/>
        <end position="124"/>
    </location>
</feature>
<feature type="transmembrane region" description="Helical" evidence="1">
    <location>
        <begin position="356"/>
        <end position="375"/>
    </location>
</feature>
<evidence type="ECO:0000259" key="2">
    <source>
        <dbReference type="Pfam" id="PF18920"/>
    </source>
</evidence>
<feature type="transmembrane region" description="Helical" evidence="1">
    <location>
        <begin position="169"/>
        <end position="198"/>
    </location>
</feature>
<feature type="domain" description="DUF5671" evidence="2">
    <location>
        <begin position="21"/>
        <end position="123"/>
    </location>
</feature>
<dbReference type="EMBL" id="JAGIOI010000001">
    <property type="protein sequence ID" value="MBP2412300.1"/>
    <property type="molecule type" value="Genomic_DNA"/>
</dbReference>
<evidence type="ECO:0000256" key="1">
    <source>
        <dbReference type="SAM" id="Phobius"/>
    </source>
</evidence>
<dbReference type="Proteomes" id="UP000711614">
    <property type="component" value="Unassembled WGS sequence"/>
</dbReference>
<organism evidence="3 4">
    <name type="scientific">Arthrobacter stackebrandtii</name>
    <dbReference type="NCBI Taxonomy" id="272161"/>
    <lineage>
        <taxon>Bacteria</taxon>
        <taxon>Bacillati</taxon>
        <taxon>Actinomycetota</taxon>
        <taxon>Actinomycetes</taxon>
        <taxon>Micrococcales</taxon>
        <taxon>Micrococcaceae</taxon>
        <taxon>Arthrobacter</taxon>
    </lineage>
</organism>
<keyword evidence="1" id="KW-1133">Transmembrane helix</keyword>
<dbReference type="InterPro" id="IPR043728">
    <property type="entry name" value="DUF5671"/>
</dbReference>
<gene>
    <name evidence="3" type="ORF">JOF48_001099</name>
</gene>
<proteinExistence type="predicted"/>
<dbReference type="Pfam" id="PF18920">
    <property type="entry name" value="DUF5671"/>
    <property type="match status" value="1"/>
</dbReference>
<sequence>MAASAQTTGAQATGALPTVRRLVLYILFFTLVTVAAMGASGLLALGMSPGETAGTGRTSALARAIAFLVIAGPLALLLWRTLSKRLLQPAESAAPAWGLYLAAMYATALITASTSSFSLLGTLAMGRTDGWGQDLAAALVWGGVWWWHQRIWRNARIAPRSLPNLPGILGSWYGLLVGATAVAFALSVVFSAALGTFFHAPSIGSPWWKGMLAQLPWIAGGLAVWWWHWVRRGMGLVRGGFADVALVLVGVLAAGAATLGSAGYLLYTFGNAALRGPSLQLLAPAPLALGTALAGSLVCSLAPAWFAGRLPGTLEAGRQVVSGLGLAAGASGLGVCINAALASLVPPLAGDNTRSLLLAGLIWLVLGAVTWWRAWRPGKPADPRGRRVYLVAVFGISAVVALIALLVAGFRFIEFLLEPDRLASGLLESVRAPIGLLTATALVSLYHFVVWRADRTVLETTETQADGALESILLVAGGDARPLRAALAKSTGARVRLLARAGDEYQATEEELAAAIASVDGAGPRIMLLIDGPGSVRAIELE</sequence>